<protein>
    <submittedName>
        <fullName evidence="2">Uncharacterized protein</fullName>
    </submittedName>
</protein>
<evidence type="ECO:0000313" key="2">
    <source>
        <dbReference type="EMBL" id="MFB8770631.1"/>
    </source>
</evidence>
<keyword evidence="1" id="KW-0732">Signal</keyword>
<evidence type="ECO:0000313" key="3">
    <source>
        <dbReference type="Proteomes" id="UP001585053"/>
    </source>
</evidence>
<dbReference type="RefSeq" id="WP_014911456.1">
    <property type="nucleotide sequence ID" value="NZ_JAYMRS010000012.1"/>
</dbReference>
<keyword evidence="3" id="KW-1185">Reference proteome</keyword>
<comment type="caution">
    <text evidence="2">The sequence shown here is derived from an EMBL/GenBank/DDBJ whole genome shotgun (WGS) entry which is preliminary data.</text>
</comment>
<reference evidence="2 3" key="1">
    <citation type="submission" date="2024-01" db="EMBL/GenBank/DDBJ databases">
        <title>Genome mining of biosynthetic gene clusters to explore secondary metabolites of Streptomyces sp.</title>
        <authorList>
            <person name="Baig A."/>
            <person name="Ajitkumar Shintre N."/>
            <person name="Kumar H."/>
            <person name="Anbarasu A."/>
            <person name="Ramaiah S."/>
        </authorList>
    </citation>
    <scope>NUCLEOTIDE SEQUENCE [LARGE SCALE GENOMIC DNA]</scope>
    <source>
        <strain evidence="2 3">A01</strain>
    </source>
</reference>
<sequence>MRLPLSIAAVLLAALALASPVVLTGTAHADASTVQISLKNDPWEP</sequence>
<gene>
    <name evidence="2" type="ORF">VSQ78_23265</name>
</gene>
<proteinExistence type="predicted"/>
<feature type="chain" id="PRO_5045690410" evidence="1">
    <location>
        <begin position="30"/>
        <end position="45"/>
    </location>
</feature>
<dbReference type="EMBL" id="JAYMRS010000012">
    <property type="protein sequence ID" value="MFB8770631.1"/>
    <property type="molecule type" value="Genomic_DNA"/>
</dbReference>
<accession>A0ABV5E1B8</accession>
<dbReference type="Proteomes" id="UP001585053">
    <property type="component" value="Unassembled WGS sequence"/>
</dbReference>
<feature type="signal peptide" evidence="1">
    <location>
        <begin position="1"/>
        <end position="29"/>
    </location>
</feature>
<organism evidence="2 3">
    <name type="scientific">Nocardiopsis alba</name>
    <dbReference type="NCBI Taxonomy" id="53437"/>
    <lineage>
        <taxon>Bacteria</taxon>
        <taxon>Bacillati</taxon>
        <taxon>Actinomycetota</taxon>
        <taxon>Actinomycetes</taxon>
        <taxon>Streptosporangiales</taxon>
        <taxon>Nocardiopsidaceae</taxon>
        <taxon>Nocardiopsis</taxon>
    </lineage>
</organism>
<name>A0ABV5E1B8_9ACTN</name>
<evidence type="ECO:0000256" key="1">
    <source>
        <dbReference type="SAM" id="SignalP"/>
    </source>
</evidence>